<gene>
    <name evidence="1" type="ORF">RirG_162880</name>
</gene>
<keyword evidence="2" id="KW-1185">Reference proteome</keyword>
<dbReference type="AlphaFoldDB" id="A0A015K4E5"/>
<organism evidence="1 2">
    <name type="scientific">Rhizophagus irregularis (strain DAOM 197198w)</name>
    <name type="common">Glomus intraradices</name>
    <dbReference type="NCBI Taxonomy" id="1432141"/>
    <lineage>
        <taxon>Eukaryota</taxon>
        <taxon>Fungi</taxon>
        <taxon>Fungi incertae sedis</taxon>
        <taxon>Mucoromycota</taxon>
        <taxon>Glomeromycotina</taxon>
        <taxon>Glomeromycetes</taxon>
        <taxon>Glomerales</taxon>
        <taxon>Glomeraceae</taxon>
        <taxon>Rhizophagus</taxon>
    </lineage>
</organism>
<dbReference type="HOGENOM" id="CLU_488468_0_0_1"/>
<accession>A0A015K4E5</accession>
<proteinExistence type="predicted"/>
<name>A0A015K4E5_RHIIW</name>
<comment type="caution">
    <text evidence="1">The sequence shown here is derived from an EMBL/GenBank/DDBJ whole genome shotgun (WGS) entry which is preliminary data.</text>
</comment>
<dbReference type="Proteomes" id="UP000022910">
    <property type="component" value="Unassembled WGS sequence"/>
</dbReference>
<dbReference type="STRING" id="1432141.A0A015K4E5"/>
<reference evidence="1 2" key="1">
    <citation type="submission" date="2014-02" db="EMBL/GenBank/DDBJ databases">
        <title>Single nucleus genome sequencing reveals high similarity among nuclei of an endomycorrhizal fungus.</title>
        <authorList>
            <person name="Lin K."/>
            <person name="Geurts R."/>
            <person name="Zhang Z."/>
            <person name="Limpens E."/>
            <person name="Saunders D.G."/>
            <person name="Mu D."/>
            <person name="Pang E."/>
            <person name="Cao H."/>
            <person name="Cha H."/>
            <person name="Lin T."/>
            <person name="Zhou Q."/>
            <person name="Shang Y."/>
            <person name="Li Y."/>
            <person name="Ivanov S."/>
            <person name="Sharma T."/>
            <person name="Velzen R.V."/>
            <person name="Ruijter N.D."/>
            <person name="Aanen D.K."/>
            <person name="Win J."/>
            <person name="Kamoun S."/>
            <person name="Bisseling T."/>
            <person name="Huang S."/>
        </authorList>
    </citation>
    <scope>NUCLEOTIDE SEQUENCE [LARGE SCALE GENOMIC DNA]</scope>
    <source>
        <strain evidence="2">DAOM197198w</strain>
    </source>
</reference>
<evidence type="ECO:0000313" key="1">
    <source>
        <dbReference type="EMBL" id="EXX62324.1"/>
    </source>
</evidence>
<evidence type="ECO:0000313" key="2">
    <source>
        <dbReference type="Proteomes" id="UP000022910"/>
    </source>
</evidence>
<protein>
    <submittedName>
        <fullName evidence="1">Uncharacterized protein</fullName>
    </submittedName>
</protein>
<sequence>MNDIKINKEKSELLLRTKDRKIDLNEQKEINIRFGNSKIDIIPAERKGSIRILGVWFNAFNQKNHVLVKMKEEIKNFYQSLLLKKRLTDKQMVYIFNMLIVPRVKYCTQLIVLTEKECDELIVPFRKMFKNKLGLAITAPNAIVHMKEIYNVKSFHDNQLQAKITNFVIQINDENELGKIMEIRLFNLQEMLMLTKNPLKELSFDDIVRFKKIFPTLFRNIFLLENISLAKKHNFDFKVESVINNMEVKGGNLTIKEVLKKDTYFNNFKLIKKLNIIFLDQILTLDGRSMLTFKELFYKKYVRKKLRSRNSIKKNWDQLEKEIIEMPNINRKIKKNIFDKITVNYVTNLKGEEIFPITTNPLSDKFVGTFDKIEQKVLYGKVFKLDKEEAIILHHTTVNDPEDFNIVFKKCEGCILDDDTLTKNRIKNICIFGAVPEKVYFLENQKRSMKRVLTKNKSAIIPDISQHHFDIKIRYEEFFRNNPDRYLADDIRTDEMRGCSMSSVKNIIEKIILKEKFNNNLSVEKLMNINDKIIKQDKKRVHIYVDGSVVNSGSITEV</sequence>
<dbReference type="OrthoDB" id="10273392at2759"/>
<dbReference type="EMBL" id="JEMT01024766">
    <property type="protein sequence ID" value="EXX62324.1"/>
    <property type="molecule type" value="Genomic_DNA"/>
</dbReference>